<dbReference type="PANTHER" id="PTHR18964">
    <property type="entry name" value="ROK (REPRESSOR, ORF, KINASE) FAMILY"/>
    <property type="match status" value="1"/>
</dbReference>
<protein>
    <submittedName>
        <fullName evidence="2">ROK family transcriptional regulator</fullName>
    </submittedName>
</protein>
<dbReference type="InterPro" id="IPR049874">
    <property type="entry name" value="ROK_cs"/>
</dbReference>
<dbReference type="PANTHER" id="PTHR18964:SF149">
    <property type="entry name" value="BIFUNCTIONAL UDP-N-ACETYLGLUCOSAMINE 2-EPIMERASE_N-ACETYLMANNOSAMINE KINASE"/>
    <property type="match status" value="1"/>
</dbReference>
<dbReference type="RefSeq" id="WP_116228538.1">
    <property type="nucleotide sequence ID" value="NZ_JAUZVT010000002.1"/>
</dbReference>
<accession>A0ABU3GIB3</accession>
<dbReference type="EMBL" id="JAUZVT010000002">
    <property type="protein sequence ID" value="MDT3330446.1"/>
    <property type="molecule type" value="Genomic_DNA"/>
</dbReference>
<dbReference type="SUPFAM" id="SSF46785">
    <property type="entry name" value="Winged helix' DNA-binding domain"/>
    <property type="match status" value="1"/>
</dbReference>
<dbReference type="Gene3D" id="1.10.10.10">
    <property type="entry name" value="Winged helix-like DNA-binding domain superfamily/Winged helix DNA-binding domain"/>
    <property type="match status" value="1"/>
</dbReference>
<organism evidence="2 3">
    <name type="scientific">Microbacterium aquilitoris</name>
    <dbReference type="NCBI Taxonomy" id="3067307"/>
    <lineage>
        <taxon>Bacteria</taxon>
        <taxon>Bacillati</taxon>
        <taxon>Actinomycetota</taxon>
        <taxon>Actinomycetes</taxon>
        <taxon>Micrococcales</taxon>
        <taxon>Microbacteriaceae</taxon>
        <taxon>Microbacterium</taxon>
    </lineage>
</organism>
<dbReference type="InterPro" id="IPR043129">
    <property type="entry name" value="ATPase_NBD"/>
</dbReference>
<evidence type="ECO:0000313" key="2">
    <source>
        <dbReference type="EMBL" id="MDT3330446.1"/>
    </source>
</evidence>
<dbReference type="PROSITE" id="PS01125">
    <property type="entry name" value="ROK"/>
    <property type="match status" value="1"/>
</dbReference>
<gene>
    <name evidence="2" type="ORF">Q9S78_07170</name>
</gene>
<dbReference type="Proteomes" id="UP001262835">
    <property type="component" value="Unassembled WGS sequence"/>
</dbReference>
<sequence length="369" mass="37311">MTRSRRAAGKILPEHARAHNRALVLQSLFSAGAMSRADLARETGLTRVTISDLVGSLMEDGYVVEQGVREASGPGKPAMLVDIARDGHRIVGLDLSGSESLVGAVLTLDGEIVARHSVPVPARQSEVLDAIVALARTVVADAHAPVLGLGVGTPGVVDDRGVVLAAPGFGWADLDLAGTLERDLGLPVLVANDANAAVLAEHTFGGAGDDVILVRVGRGVGAGLLTGGEPLAGARFAAGEIGHVTVGTDGGPACACGKIGCLEAWLAVPALTERIAATGDPDSVLRDAGERLGIALAPIVGALDLSEIALSGPADLLGGALAEAAAETVRTRTLATFHDGLQVRMSTHSEDIVLRGAAVMVLSGRLGVS</sequence>
<evidence type="ECO:0000256" key="1">
    <source>
        <dbReference type="ARBA" id="ARBA00006479"/>
    </source>
</evidence>
<reference evidence="2 3" key="1">
    <citation type="submission" date="2023-08" db="EMBL/GenBank/DDBJ databases">
        <title>Microbacterium aquilitoris sp. nov. and Microbacterium gwkjibeachense sp. nov., isolated from beach.</title>
        <authorList>
            <person name="Lee S.D."/>
            <person name="Yang H."/>
            <person name="Kim I."/>
        </authorList>
    </citation>
    <scope>NUCLEOTIDE SEQUENCE [LARGE SCALE GENOMIC DNA]</scope>
    <source>
        <strain evidence="2 3">KSW-18</strain>
    </source>
</reference>
<dbReference type="Pfam" id="PF00480">
    <property type="entry name" value="ROK"/>
    <property type="match status" value="1"/>
</dbReference>
<dbReference type="InterPro" id="IPR036390">
    <property type="entry name" value="WH_DNA-bd_sf"/>
</dbReference>
<dbReference type="InterPro" id="IPR000600">
    <property type="entry name" value="ROK"/>
</dbReference>
<evidence type="ECO:0000313" key="3">
    <source>
        <dbReference type="Proteomes" id="UP001262835"/>
    </source>
</evidence>
<comment type="caution">
    <text evidence="2">The sequence shown here is derived from an EMBL/GenBank/DDBJ whole genome shotgun (WGS) entry which is preliminary data.</text>
</comment>
<dbReference type="Gene3D" id="3.30.420.40">
    <property type="match status" value="2"/>
</dbReference>
<dbReference type="SUPFAM" id="SSF53067">
    <property type="entry name" value="Actin-like ATPase domain"/>
    <property type="match status" value="1"/>
</dbReference>
<dbReference type="InterPro" id="IPR036388">
    <property type="entry name" value="WH-like_DNA-bd_sf"/>
</dbReference>
<name>A0ABU3GIB3_9MICO</name>
<keyword evidence="3" id="KW-1185">Reference proteome</keyword>
<proteinExistence type="inferred from homology"/>
<comment type="similarity">
    <text evidence="1">Belongs to the ROK (NagC/XylR) family.</text>
</comment>